<dbReference type="NCBIfam" id="TIGR00562">
    <property type="entry name" value="proto_IX_ox"/>
    <property type="match status" value="1"/>
</dbReference>
<protein>
    <recommendedName>
        <fullName evidence="7">Amine oxidase domain-containing protein</fullName>
    </recommendedName>
</protein>
<dbReference type="InterPro" id="IPR036188">
    <property type="entry name" value="FAD/NAD-bd_sf"/>
</dbReference>
<dbReference type="InterPro" id="IPR050464">
    <property type="entry name" value="Zeta_carotene_desat/Oxidored"/>
</dbReference>
<feature type="domain" description="Amine oxidase" evidence="7">
    <location>
        <begin position="1"/>
        <end position="168"/>
    </location>
</feature>
<evidence type="ECO:0000256" key="2">
    <source>
        <dbReference type="ARBA" id="ARBA00022630"/>
    </source>
</evidence>
<evidence type="ECO:0000256" key="5">
    <source>
        <dbReference type="ARBA" id="ARBA00023133"/>
    </source>
</evidence>
<evidence type="ECO:0000313" key="8">
    <source>
        <dbReference type="EMBL" id="SVC51732.1"/>
    </source>
</evidence>
<evidence type="ECO:0000256" key="1">
    <source>
        <dbReference type="ARBA" id="ARBA00001974"/>
    </source>
</evidence>
<dbReference type="PANTHER" id="PTHR42923">
    <property type="entry name" value="PROTOPORPHYRINOGEN OXIDASE"/>
    <property type="match status" value="1"/>
</dbReference>
<name>A0A382MW65_9ZZZZ</name>
<dbReference type="AlphaFoldDB" id="A0A382MW65"/>
<dbReference type="EMBL" id="UINC01095555">
    <property type="protein sequence ID" value="SVC51732.1"/>
    <property type="molecule type" value="Genomic_DNA"/>
</dbReference>
<gene>
    <name evidence="8" type="ORF">METZ01_LOCUS304586</name>
</gene>
<feature type="non-terminal residue" evidence="8">
    <location>
        <position position="169"/>
    </location>
</feature>
<keyword evidence="5" id="KW-0350">Heme biosynthesis</keyword>
<dbReference type="InterPro" id="IPR004572">
    <property type="entry name" value="Protoporphyrinogen_oxidase"/>
</dbReference>
<organism evidence="8">
    <name type="scientific">marine metagenome</name>
    <dbReference type="NCBI Taxonomy" id="408172"/>
    <lineage>
        <taxon>unclassified sequences</taxon>
        <taxon>metagenomes</taxon>
        <taxon>ecological metagenomes</taxon>
    </lineage>
</organism>
<keyword evidence="4" id="KW-0560">Oxidoreductase</keyword>
<keyword evidence="2" id="KW-0285">Flavoprotein</keyword>
<comment type="pathway">
    <text evidence="6">Porphyrin-containing compound metabolism.</text>
</comment>
<keyword evidence="3" id="KW-0274">FAD</keyword>
<dbReference type="InterPro" id="IPR002937">
    <property type="entry name" value="Amino_oxidase"/>
</dbReference>
<sequence>MVAARDLRLRGHEVVVLEAGPDVGGVIGCEKRDGYLLENGPNTLALRADAVALELMAETDLLKEAVDANPQAEKRFVVREGKLVQVPTSPSGLLRSGLLSFGAKLRLLLEPLLPRGNDPDETVAAFVKRRLGEEPLDYMVDPFVSGIYAAKPESMILRHAFPLLSNLEK</sequence>
<evidence type="ECO:0000259" key="7">
    <source>
        <dbReference type="Pfam" id="PF01593"/>
    </source>
</evidence>
<evidence type="ECO:0000256" key="4">
    <source>
        <dbReference type="ARBA" id="ARBA00023002"/>
    </source>
</evidence>
<dbReference type="Gene3D" id="3.50.50.60">
    <property type="entry name" value="FAD/NAD(P)-binding domain"/>
    <property type="match status" value="1"/>
</dbReference>
<dbReference type="Pfam" id="PF01593">
    <property type="entry name" value="Amino_oxidase"/>
    <property type="match status" value="1"/>
</dbReference>
<dbReference type="PANTHER" id="PTHR42923:SF3">
    <property type="entry name" value="PROTOPORPHYRINOGEN OXIDASE"/>
    <property type="match status" value="1"/>
</dbReference>
<comment type="cofactor">
    <cofactor evidence="1">
        <name>FAD</name>
        <dbReference type="ChEBI" id="CHEBI:57692"/>
    </cofactor>
</comment>
<dbReference type="GO" id="GO:0006783">
    <property type="term" value="P:heme biosynthetic process"/>
    <property type="evidence" value="ECO:0007669"/>
    <property type="project" value="UniProtKB-KW"/>
</dbReference>
<proteinExistence type="predicted"/>
<reference evidence="8" key="1">
    <citation type="submission" date="2018-05" db="EMBL/GenBank/DDBJ databases">
        <authorList>
            <person name="Lanie J.A."/>
            <person name="Ng W.-L."/>
            <person name="Kazmierczak K.M."/>
            <person name="Andrzejewski T.M."/>
            <person name="Davidsen T.M."/>
            <person name="Wayne K.J."/>
            <person name="Tettelin H."/>
            <person name="Glass J.I."/>
            <person name="Rusch D."/>
            <person name="Podicherti R."/>
            <person name="Tsui H.-C.T."/>
            <person name="Winkler M.E."/>
        </authorList>
    </citation>
    <scope>NUCLEOTIDE SEQUENCE</scope>
</reference>
<accession>A0A382MW65</accession>
<dbReference type="GO" id="GO:0004729">
    <property type="term" value="F:oxygen-dependent protoporphyrinogen oxidase activity"/>
    <property type="evidence" value="ECO:0007669"/>
    <property type="project" value="InterPro"/>
</dbReference>
<evidence type="ECO:0000256" key="6">
    <source>
        <dbReference type="ARBA" id="ARBA00023444"/>
    </source>
</evidence>
<evidence type="ECO:0000256" key="3">
    <source>
        <dbReference type="ARBA" id="ARBA00022827"/>
    </source>
</evidence>
<dbReference type="SUPFAM" id="SSF51905">
    <property type="entry name" value="FAD/NAD(P)-binding domain"/>
    <property type="match status" value="1"/>
</dbReference>